<dbReference type="InterPro" id="IPR050194">
    <property type="entry name" value="Glycosyltransferase_grp1"/>
</dbReference>
<comment type="caution">
    <text evidence="7">The sequence shown here is derived from an EMBL/GenBank/DDBJ whole genome shotgun (WGS) entry which is preliminary data.</text>
</comment>
<keyword evidence="3" id="KW-0328">Glycosyltransferase</keyword>
<dbReference type="Pfam" id="PF08323">
    <property type="entry name" value="Glyco_transf_5"/>
    <property type="match status" value="1"/>
</dbReference>
<evidence type="ECO:0000259" key="6">
    <source>
        <dbReference type="Pfam" id="PF08323"/>
    </source>
</evidence>
<protein>
    <recommendedName>
        <fullName evidence="2">starch synthase</fullName>
        <ecNumber evidence="2">2.4.1.21</ecNumber>
    </recommendedName>
</protein>
<dbReference type="SUPFAM" id="SSF53756">
    <property type="entry name" value="UDP-Glycosyltransferase/glycogen phosphorylase"/>
    <property type="match status" value="1"/>
</dbReference>
<sequence length="434" mass="48983">MKNVRVLMFGWEFPPHISGGLGTACLGIAQGLAKNDVEVLFVMPKASGDEDASAAKIINASDVEMLQNTEKIEDFWKHINFMEIGSNLVPYLDPETFARERDAYLKAGENRERISYHNKFQFSGKYGANLMEEVYRYALVAGTVAKNYDFDVIHAHDWLTYSAGMIAKQLSGKPLIVHVHATEYDRGGEYNRNTLVYDIEKRGMEAADVVVTVSNWTRNIVIEKYGIAPEKVITVHNAVDFKTDTEEKEERGIKDKIVTFLGRITLQKGPEYFVEAAAKVLKRVPNVRFVMAGSGEKMNPLVRRVAQLGLGTRFHFTGFLRGNDVQRMFRYSDVYVMPSVSEPFGISPLEAMRSGVPTIISKQSGVAEVLDHAIKVDYWDIDALADAIYGVLTYPALSNHMQREGYNEVNELKWENASLKLKQIYQSITQKEEL</sequence>
<dbReference type="Gene3D" id="3.40.50.2000">
    <property type="entry name" value="Glycogen Phosphorylase B"/>
    <property type="match status" value="2"/>
</dbReference>
<evidence type="ECO:0000256" key="4">
    <source>
        <dbReference type="ARBA" id="ARBA00022679"/>
    </source>
</evidence>
<proteinExistence type="predicted"/>
<reference evidence="7 8" key="1">
    <citation type="submission" date="2021-03" db="EMBL/GenBank/DDBJ databases">
        <title>Isolation and description of Capnocytophaga bilenii sp. nov., a novel Capnocytophaga species, isolated from a gingivitis subject.</title>
        <authorList>
            <person name="Antezack A."/>
            <person name="Monnet-Corti V."/>
            <person name="La Scola B."/>
        </authorList>
    </citation>
    <scope>NUCLEOTIDE SEQUENCE [LARGE SCALE GENOMIC DNA]</scope>
    <source>
        <strain evidence="7 8">Marseille-Q4570</strain>
    </source>
</reference>
<accession>A0ABS3PWL0</accession>
<dbReference type="CDD" id="cd03801">
    <property type="entry name" value="GT4_PimA-like"/>
    <property type="match status" value="1"/>
</dbReference>
<keyword evidence="8" id="KW-1185">Reference proteome</keyword>
<name>A0ABS3PWL0_9FLAO</name>
<comment type="catalytic activity">
    <reaction evidence="1">
        <text>[(1-&gt;4)-alpha-D-glucosyl](n) + ADP-alpha-D-glucose = [(1-&gt;4)-alpha-D-glucosyl](n+1) + ADP + H(+)</text>
        <dbReference type="Rhea" id="RHEA:18189"/>
        <dbReference type="Rhea" id="RHEA-COMP:9584"/>
        <dbReference type="Rhea" id="RHEA-COMP:9587"/>
        <dbReference type="ChEBI" id="CHEBI:15378"/>
        <dbReference type="ChEBI" id="CHEBI:15444"/>
        <dbReference type="ChEBI" id="CHEBI:57498"/>
        <dbReference type="ChEBI" id="CHEBI:456216"/>
        <dbReference type="EC" id="2.4.1.21"/>
    </reaction>
</comment>
<dbReference type="InterPro" id="IPR001296">
    <property type="entry name" value="Glyco_trans_1"/>
</dbReference>
<dbReference type="RefSeq" id="WP_208058315.1">
    <property type="nucleotide sequence ID" value="NZ_JAGDYP010000003.1"/>
</dbReference>
<dbReference type="PROSITE" id="PS51257">
    <property type="entry name" value="PROKAR_LIPOPROTEIN"/>
    <property type="match status" value="1"/>
</dbReference>
<organism evidence="7 8">
    <name type="scientific">Capnocytophaga bilenii</name>
    <dbReference type="NCBI Taxonomy" id="2819369"/>
    <lineage>
        <taxon>Bacteria</taxon>
        <taxon>Pseudomonadati</taxon>
        <taxon>Bacteroidota</taxon>
        <taxon>Flavobacteriia</taxon>
        <taxon>Flavobacteriales</taxon>
        <taxon>Flavobacteriaceae</taxon>
        <taxon>Capnocytophaga</taxon>
    </lineage>
</organism>
<dbReference type="PANTHER" id="PTHR45947">
    <property type="entry name" value="SULFOQUINOVOSYL TRANSFERASE SQD2"/>
    <property type="match status" value="1"/>
</dbReference>
<dbReference type="EC" id="2.4.1.21" evidence="2"/>
<dbReference type="EMBL" id="JAGDYP010000003">
    <property type="protein sequence ID" value="MBO1883689.1"/>
    <property type="molecule type" value="Genomic_DNA"/>
</dbReference>
<keyword evidence="4" id="KW-0808">Transferase</keyword>
<dbReference type="PANTHER" id="PTHR45947:SF14">
    <property type="entry name" value="SLL1723 PROTEIN"/>
    <property type="match status" value="1"/>
</dbReference>
<dbReference type="Proteomes" id="UP000681610">
    <property type="component" value="Unassembled WGS sequence"/>
</dbReference>
<evidence type="ECO:0000259" key="5">
    <source>
        <dbReference type="Pfam" id="PF00534"/>
    </source>
</evidence>
<evidence type="ECO:0000256" key="2">
    <source>
        <dbReference type="ARBA" id="ARBA00012588"/>
    </source>
</evidence>
<evidence type="ECO:0000256" key="3">
    <source>
        <dbReference type="ARBA" id="ARBA00022676"/>
    </source>
</evidence>
<evidence type="ECO:0000256" key="1">
    <source>
        <dbReference type="ARBA" id="ARBA00001478"/>
    </source>
</evidence>
<evidence type="ECO:0000313" key="7">
    <source>
        <dbReference type="EMBL" id="MBO1883689.1"/>
    </source>
</evidence>
<feature type="domain" description="Glycosyl transferase family 1" evidence="5">
    <location>
        <begin position="246"/>
        <end position="407"/>
    </location>
</feature>
<gene>
    <name evidence="7" type="ORF">J4N46_04455</name>
</gene>
<evidence type="ECO:0000313" key="8">
    <source>
        <dbReference type="Proteomes" id="UP000681610"/>
    </source>
</evidence>
<dbReference type="InterPro" id="IPR013534">
    <property type="entry name" value="Starch_synth_cat_dom"/>
</dbReference>
<feature type="domain" description="Starch synthase catalytic" evidence="6">
    <location>
        <begin position="5"/>
        <end position="222"/>
    </location>
</feature>
<dbReference type="Pfam" id="PF00534">
    <property type="entry name" value="Glycos_transf_1"/>
    <property type="match status" value="1"/>
</dbReference>